<dbReference type="EMBL" id="VDMB01000002">
    <property type="protein sequence ID" value="TYT75932.1"/>
    <property type="molecule type" value="Genomic_DNA"/>
</dbReference>
<organism evidence="2 3">
    <name type="scientific">Desulfobotulus mexicanus</name>
    <dbReference type="NCBI Taxonomy" id="2586642"/>
    <lineage>
        <taxon>Bacteria</taxon>
        <taxon>Pseudomonadati</taxon>
        <taxon>Thermodesulfobacteriota</taxon>
        <taxon>Desulfobacteria</taxon>
        <taxon>Desulfobacterales</taxon>
        <taxon>Desulfobacteraceae</taxon>
        <taxon>Desulfobotulus</taxon>
    </lineage>
</organism>
<dbReference type="AlphaFoldDB" id="A0A5Q4VI43"/>
<dbReference type="GO" id="GO:0016787">
    <property type="term" value="F:hydrolase activity"/>
    <property type="evidence" value="ECO:0007669"/>
    <property type="project" value="UniProtKB-KW"/>
</dbReference>
<keyword evidence="3" id="KW-1185">Reference proteome</keyword>
<feature type="domain" description="Amidohydrolase-related" evidence="1">
    <location>
        <begin position="169"/>
        <end position="334"/>
    </location>
</feature>
<evidence type="ECO:0000313" key="2">
    <source>
        <dbReference type="EMBL" id="TYT75932.1"/>
    </source>
</evidence>
<sequence>MKKSLILVLTLLILFFGAVSLFALEQKLYDSHVHLTNYVQEGPDMIDFLDIMDRYGVQRAAVFGIPLQQEWNMHMDESRPLYYLNTDGRLYYYSAVDAFIARQYLALSTEQQKRFDPMICGFKPSDGNAVEHIVNMLQIYPGVFSGIGEFTVFKEVVSAKTYGKAVTFNEPALDRIFALAGKVGLVVNIHSDIDAMSPDPSLGGRPRYFDSFLALVKRHPDTTVIWAHTGLGRFVRPSAEHLQLLRMALDGSPNLNMDISWSVLAETITSSKESLSSWSALLSDYPDRFLFGTDAVSPSSEKYGRELSMYDELWKKLPEKVALKVRWQNHKRIFDKANERVRSWEQKYIRELSPEINWPWAAEPAADLLVPVEVGDSCL</sequence>
<evidence type="ECO:0000259" key="1">
    <source>
        <dbReference type="Pfam" id="PF04909"/>
    </source>
</evidence>
<accession>A0A5Q4VI43</accession>
<dbReference type="Proteomes" id="UP000321899">
    <property type="component" value="Unassembled WGS sequence"/>
</dbReference>
<comment type="caution">
    <text evidence="2">The sequence shown here is derived from an EMBL/GenBank/DDBJ whole genome shotgun (WGS) entry which is preliminary data.</text>
</comment>
<keyword evidence="2" id="KW-0378">Hydrolase</keyword>
<dbReference type="InterPro" id="IPR032466">
    <property type="entry name" value="Metal_Hydrolase"/>
</dbReference>
<dbReference type="SUPFAM" id="SSF51556">
    <property type="entry name" value="Metallo-dependent hydrolases"/>
    <property type="match status" value="1"/>
</dbReference>
<evidence type="ECO:0000313" key="3">
    <source>
        <dbReference type="Proteomes" id="UP000321899"/>
    </source>
</evidence>
<gene>
    <name evidence="2" type="ORF">FIM25_03290</name>
</gene>
<dbReference type="Gene3D" id="3.20.20.140">
    <property type="entry name" value="Metal-dependent hydrolases"/>
    <property type="match status" value="1"/>
</dbReference>
<protein>
    <submittedName>
        <fullName evidence="2">Amidohydrolase family protein</fullName>
    </submittedName>
</protein>
<reference evidence="2 3" key="1">
    <citation type="submission" date="2019-06" db="EMBL/GenBank/DDBJ databases">
        <title>Desulfobotulus mexicanus sp. nov., a novel sulfate-reducing bacterium isolated from the sediment of an alkaline crater lake in Mexico.</title>
        <authorList>
            <person name="Hirschler-Rea A."/>
        </authorList>
    </citation>
    <scope>NUCLEOTIDE SEQUENCE [LARGE SCALE GENOMIC DNA]</scope>
    <source>
        <strain evidence="2 3">PAR22N</strain>
    </source>
</reference>
<dbReference type="OrthoDB" id="5172791at2"/>
<dbReference type="Pfam" id="PF04909">
    <property type="entry name" value="Amidohydro_2"/>
    <property type="match status" value="1"/>
</dbReference>
<name>A0A5Q4VI43_9BACT</name>
<proteinExistence type="predicted"/>
<dbReference type="InterPro" id="IPR006680">
    <property type="entry name" value="Amidohydro-rel"/>
</dbReference>